<evidence type="ECO:0000256" key="2">
    <source>
        <dbReference type="PROSITE-ProRule" id="PRU00708"/>
    </source>
</evidence>
<evidence type="ECO:0000256" key="1">
    <source>
        <dbReference type="ARBA" id="ARBA00022737"/>
    </source>
</evidence>
<dbReference type="InterPro" id="IPR011990">
    <property type="entry name" value="TPR-like_helical_dom_sf"/>
</dbReference>
<dbReference type="Pfam" id="PF01535">
    <property type="entry name" value="PPR"/>
    <property type="match status" value="3"/>
</dbReference>
<dbReference type="OrthoDB" id="185373at2759"/>
<dbReference type="Gene3D" id="1.25.40.10">
    <property type="entry name" value="Tetratricopeptide repeat domain"/>
    <property type="match status" value="2"/>
</dbReference>
<dbReference type="EMBL" id="JAAAJB010000405">
    <property type="protein sequence ID" value="KAG0256565.1"/>
    <property type="molecule type" value="Genomic_DNA"/>
</dbReference>
<evidence type="ECO:0008006" key="5">
    <source>
        <dbReference type="Google" id="ProtNLM"/>
    </source>
</evidence>
<accession>A0A9P6U1K7</accession>
<dbReference type="PROSITE" id="PS51375">
    <property type="entry name" value="PPR"/>
    <property type="match status" value="2"/>
</dbReference>
<feature type="repeat" description="PPR" evidence="2">
    <location>
        <begin position="218"/>
        <end position="252"/>
    </location>
</feature>
<sequence>MTKIPVFVQAILRAYLPRRLASASRSEDAAYRKLLQAAASSSSTTSTRTADTAFTSTNPVATAAAKRAMSRSTPQQWQPCAAFSTSPCQTMSNKNTYTKEEEDLYQVLISSFRERLAEQPHQPENYYNAVIQQLVSHNKNTHPPHHHSASKARRDRISMAAQHHDLTLLQREQDEMRMENNDLAADHLCLIQGWLKCGELKRATLAFEMMESMGVFPTVRILSVLIRAHTRAHNMEAAKSMMHRMTDMNLQPSSIYDMSALLEYHIKLAPTLVTGTTVSSGTPGTVSIHNTMVDSSNHSSHTSSMETNHVDAVWKAIEARISKDMTPSEAKNAAFSYRTYLVYLVMKKRDLDTAALLIDRMALQDLWPGVERYRKTAGNVIQRLLEHGFLSETRTLLLGKEATLGRVVDDHVWAQLMEAYLARGEPRQARSVYDEMVRARITPSERCQRLLKQIANAAASAASSSSSPVGGGDGGAGVARFLSIHDTRPVLV</sequence>
<protein>
    <recommendedName>
        <fullName evidence="5">Pentatricopeptide repeat-containing protein</fullName>
    </recommendedName>
</protein>
<dbReference type="NCBIfam" id="TIGR00756">
    <property type="entry name" value="PPR"/>
    <property type="match status" value="2"/>
</dbReference>
<evidence type="ECO:0000313" key="3">
    <source>
        <dbReference type="EMBL" id="KAG0256565.1"/>
    </source>
</evidence>
<reference evidence="3" key="1">
    <citation type="journal article" date="2020" name="Fungal Divers.">
        <title>Resolving the Mortierellaceae phylogeny through synthesis of multi-gene phylogenetics and phylogenomics.</title>
        <authorList>
            <person name="Vandepol N."/>
            <person name="Liber J."/>
            <person name="Desiro A."/>
            <person name="Na H."/>
            <person name="Kennedy M."/>
            <person name="Barry K."/>
            <person name="Grigoriev I.V."/>
            <person name="Miller A.N."/>
            <person name="O'Donnell K."/>
            <person name="Stajich J.E."/>
            <person name="Bonito G."/>
        </authorList>
    </citation>
    <scope>NUCLEOTIDE SEQUENCE</scope>
    <source>
        <strain evidence="3">BC1065</strain>
    </source>
</reference>
<proteinExistence type="predicted"/>
<keyword evidence="4" id="KW-1185">Reference proteome</keyword>
<dbReference type="AlphaFoldDB" id="A0A9P6U1K7"/>
<evidence type="ECO:0000313" key="4">
    <source>
        <dbReference type="Proteomes" id="UP000807716"/>
    </source>
</evidence>
<dbReference type="InterPro" id="IPR002885">
    <property type="entry name" value="PPR_rpt"/>
</dbReference>
<organism evidence="3 4">
    <name type="scientific">Actinomortierella ambigua</name>
    <dbReference type="NCBI Taxonomy" id="1343610"/>
    <lineage>
        <taxon>Eukaryota</taxon>
        <taxon>Fungi</taxon>
        <taxon>Fungi incertae sedis</taxon>
        <taxon>Mucoromycota</taxon>
        <taxon>Mortierellomycotina</taxon>
        <taxon>Mortierellomycetes</taxon>
        <taxon>Mortierellales</taxon>
        <taxon>Mortierellaceae</taxon>
        <taxon>Actinomortierella</taxon>
    </lineage>
</organism>
<comment type="caution">
    <text evidence="3">The sequence shown here is derived from an EMBL/GenBank/DDBJ whole genome shotgun (WGS) entry which is preliminary data.</text>
</comment>
<name>A0A9P6U1K7_9FUNG</name>
<keyword evidence="1" id="KW-0677">Repeat</keyword>
<dbReference type="PANTHER" id="PTHR47941">
    <property type="entry name" value="PENTATRICOPEPTIDE REPEAT-CONTAINING PROTEIN 3, MITOCHONDRIAL"/>
    <property type="match status" value="1"/>
</dbReference>
<dbReference type="Proteomes" id="UP000807716">
    <property type="component" value="Unassembled WGS sequence"/>
</dbReference>
<gene>
    <name evidence="3" type="ORF">DFQ27_005670</name>
</gene>
<feature type="repeat" description="PPR" evidence="2">
    <location>
        <begin position="409"/>
        <end position="443"/>
    </location>
</feature>